<name>A0ABR7NJ03_9FIRM</name>
<gene>
    <name evidence="2" type="ORF">H8717_08240</name>
</gene>
<dbReference type="EMBL" id="JACRTB010000011">
    <property type="protein sequence ID" value="MBC8576391.1"/>
    <property type="molecule type" value="Genomic_DNA"/>
</dbReference>
<feature type="compositionally biased region" description="Basic residues" evidence="1">
    <location>
        <begin position="9"/>
        <end position="30"/>
    </location>
</feature>
<dbReference type="Proteomes" id="UP000658131">
    <property type="component" value="Unassembled WGS sequence"/>
</dbReference>
<evidence type="ECO:0000256" key="1">
    <source>
        <dbReference type="SAM" id="MobiDB-lite"/>
    </source>
</evidence>
<proteinExistence type="predicted"/>
<feature type="compositionally biased region" description="Low complexity" evidence="1">
    <location>
        <begin position="74"/>
        <end position="83"/>
    </location>
</feature>
<organism evidence="2 3">
    <name type="scientific">Yanshouia hominis</name>
    <dbReference type="NCBI Taxonomy" id="2763673"/>
    <lineage>
        <taxon>Bacteria</taxon>
        <taxon>Bacillati</taxon>
        <taxon>Bacillota</taxon>
        <taxon>Clostridia</taxon>
        <taxon>Eubacteriales</taxon>
        <taxon>Oscillospiraceae</taxon>
        <taxon>Yanshouia</taxon>
    </lineage>
</organism>
<comment type="caution">
    <text evidence="2">The sequence shown here is derived from an EMBL/GenBank/DDBJ whole genome shotgun (WGS) entry which is preliminary data.</text>
</comment>
<feature type="region of interest" description="Disordered" evidence="1">
    <location>
        <begin position="1"/>
        <end position="34"/>
    </location>
</feature>
<dbReference type="RefSeq" id="WP_262399923.1">
    <property type="nucleotide sequence ID" value="NZ_JACRTB010000011.1"/>
</dbReference>
<evidence type="ECO:0000313" key="2">
    <source>
        <dbReference type="EMBL" id="MBC8576391.1"/>
    </source>
</evidence>
<accession>A0ABR7NJ03</accession>
<protein>
    <submittedName>
        <fullName evidence="2">Uncharacterized protein</fullName>
    </submittedName>
</protein>
<sequence length="136" mass="15106">MENQPGARLKMRPKKLPRWLHMKPVPKRQRSFPAKAKKEYAAKCKNAFGGVFFSDTLVSGTAGPAGKDKMLPLQEQGETGSEQESPDEGKPADRTAMPRLWAAGRTMYDEEFSALERLAGTKSFGADSSLRIHRRA</sequence>
<keyword evidence="3" id="KW-1185">Reference proteome</keyword>
<feature type="region of interest" description="Disordered" evidence="1">
    <location>
        <begin position="63"/>
        <end position="96"/>
    </location>
</feature>
<reference evidence="2 3" key="1">
    <citation type="submission" date="2020-08" db="EMBL/GenBank/DDBJ databases">
        <title>Genome public.</title>
        <authorList>
            <person name="Liu C."/>
            <person name="Sun Q."/>
        </authorList>
    </citation>
    <scope>NUCLEOTIDE SEQUENCE [LARGE SCALE GENOMIC DNA]</scope>
    <source>
        <strain evidence="2 3">BX1</strain>
    </source>
</reference>
<evidence type="ECO:0000313" key="3">
    <source>
        <dbReference type="Proteomes" id="UP000658131"/>
    </source>
</evidence>